<protein>
    <submittedName>
        <fullName evidence="1">Uncharacterized protein</fullName>
    </submittedName>
</protein>
<accession>A0A8S5LE76</accession>
<name>A0A8S5LE76_9CAUD</name>
<evidence type="ECO:0000313" key="1">
    <source>
        <dbReference type="EMBL" id="DAD68324.1"/>
    </source>
</evidence>
<sequence>MLSGADCRWRFVVRLSYRKGGNVSIPAYGNPLNLCYNLSANFNLTSK</sequence>
<dbReference type="EMBL" id="BK014699">
    <property type="protein sequence ID" value="DAD68324.1"/>
    <property type="molecule type" value="Genomic_DNA"/>
</dbReference>
<organism evidence="1">
    <name type="scientific">Podoviridae sp. ct4s49</name>
    <dbReference type="NCBI Taxonomy" id="2823555"/>
    <lineage>
        <taxon>Viruses</taxon>
        <taxon>Duplodnaviria</taxon>
        <taxon>Heunggongvirae</taxon>
        <taxon>Uroviricota</taxon>
        <taxon>Caudoviricetes</taxon>
    </lineage>
</organism>
<reference evidence="1" key="1">
    <citation type="journal article" date="2021" name="Proc. Natl. Acad. Sci. U.S.A.">
        <title>A Catalog of Tens of Thousands of Viruses from Human Metagenomes Reveals Hidden Associations with Chronic Diseases.</title>
        <authorList>
            <person name="Tisza M.J."/>
            <person name="Buck C.B."/>
        </authorList>
    </citation>
    <scope>NUCLEOTIDE SEQUENCE</scope>
    <source>
        <strain evidence="1">Ct4s49</strain>
    </source>
</reference>
<proteinExistence type="predicted"/>